<evidence type="ECO:0000313" key="7">
    <source>
        <dbReference type="EMBL" id="KAA9394457.1"/>
    </source>
</evidence>
<keyword evidence="2" id="KW-0378">Hydrolase</keyword>
<dbReference type="SMART" id="SM00796">
    <property type="entry name" value="AHS1"/>
    <property type="match status" value="1"/>
</dbReference>
<dbReference type="SUPFAM" id="SSF50891">
    <property type="entry name" value="Cyclophilin-like"/>
    <property type="match status" value="2"/>
</dbReference>
<evidence type="ECO:0000259" key="6">
    <source>
        <dbReference type="SMART" id="SM00797"/>
    </source>
</evidence>
<dbReference type="GO" id="GO:0005524">
    <property type="term" value="F:ATP binding"/>
    <property type="evidence" value="ECO:0007669"/>
    <property type="project" value="UniProtKB-KW"/>
</dbReference>
<dbReference type="RefSeq" id="WP_158033480.1">
    <property type="nucleotide sequence ID" value="NZ_ML708615.1"/>
</dbReference>
<dbReference type="Pfam" id="PF02682">
    <property type="entry name" value="CT_C_D"/>
    <property type="match status" value="1"/>
</dbReference>
<comment type="caution">
    <text evidence="7">The sequence shown here is derived from an EMBL/GenBank/DDBJ whole genome shotgun (WGS) entry which is preliminary data.</text>
</comment>
<dbReference type="SMART" id="SM00797">
    <property type="entry name" value="AHS2"/>
    <property type="match status" value="1"/>
</dbReference>
<dbReference type="PANTHER" id="PTHR43309:SF3">
    <property type="entry name" value="5-OXOPROLINASE SUBUNIT C"/>
    <property type="match status" value="1"/>
</dbReference>
<evidence type="ECO:0000259" key="5">
    <source>
        <dbReference type="SMART" id="SM00796"/>
    </source>
</evidence>
<organism evidence="7 8">
    <name type="scientific">Kocuria coralli</name>
    <dbReference type="NCBI Taxonomy" id="1461025"/>
    <lineage>
        <taxon>Bacteria</taxon>
        <taxon>Bacillati</taxon>
        <taxon>Actinomycetota</taxon>
        <taxon>Actinomycetes</taxon>
        <taxon>Micrococcales</taxon>
        <taxon>Micrococcaceae</taxon>
        <taxon>Kocuria</taxon>
    </lineage>
</organism>
<dbReference type="EMBL" id="SZWF01000006">
    <property type="protein sequence ID" value="KAA9394457.1"/>
    <property type="molecule type" value="Genomic_DNA"/>
</dbReference>
<dbReference type="Pfam" id="PF02626">
    <property type="entry name" value="CT_A_B"/>
    <property type="match status" value="1"/>
</dbReference>
<feature type="region of interest" description="Disordered" evidence="4">
    <location>
        <begin position="228"/>
        <end position="251"/>
    </location>
</feature>
<dbReference type="PANTHER" id="PTHR43309">
    <property type="entry name" value="5-OXOPROLINASE SUBUNIT C"/>
    <property type="match status" value="1"/>
</dbReference>
<reference evidence="7 8" key="1">
    <citation type="submission" date="2019-05" db="EMBL/GenBank/DDBJ databases">
        <title>Kocuria coralli sp. nov., a novel actinobacterium isolated from coral reef seawater.</title>
        <authorList>
            <person name="Li J."/>
        </authorList>
    </citation>
    <scope>NUCLEOTIDE SEQUENCE [LARGE SCALE GENOMIC DNA]</scope>
    <source>
        <strain evidence="7 8">SCSIO 13007</strain>
    </source>
</reference>
<dbReference type="InterPro" id="IPR003833">
    <property type="entry name" value="CT_C_D"/>
</dbReference>
<keyword evidence="8" id="KW-1185">Reference proteome</keyword>
<gene>
    <name evidence="7" type="ORF">FCK90_06440</name>
</gene>
<evidence type="ECO:0000256" key="2">
    <source>
        <dbReference type="ARBA" id="ARBA00022801"/>
    </source>
</evidence>
<keyword evidence="3" id="KW-0067">ATP-binding</keyword>
<evidence type="ECO:0000256" key="3">
    <source>
        <dbReference type="ARBA" id="ARBA00022840"/>
    </source>
</evidence>
<dbReference type="InterPro" id="IPR029000">
    <property type="entry name" value="Cyclophilin-like_dom_sf"/>
</dbReference>
<dbReference type="AlphaFoldDB" id="A0A5J5KXF6"/>
<proteinExistence type="predicted"/>
<protein>
    <submittedName>
        <fullName evidence="7">5-oxoprolinase/urea amidolyase family protein</fullName>
    </submittedName>
</protein>
<accession>A0A5J5KXF6</accession>
<evidence type="ECO:0000256" key="4">
    <source>
        <dbReference type="SAM" id="MobiDB-lite"/>
    </source>
</evidence>
<keyword evidence="1" id="KW-0547">Nucleotide-binding</keyword>
<dbReference type="GO" id="GO:0016787">
    <property type="term" value="F:hydrolase activity"/>
    <property type="evidence" value="ECO:0007669"/>
    <property type="project" value="UniProtKB-KW"/>
</dbReference>
<evidence type="ECO:0000313" key="8">
    <source>
        <dbReference type="Proteomes" id="UP000325957"/>
    </source>
</evidence>
<name>A0A5J5KXF6_9MICC</name>
<feature type="domain" description="Carboxyltransferase" evidence="5">
    <location>
        <begin position="17"/>
        <end position="213"/>
    </location>
</feature>
<sequence length="560" mass="58226">MNAADSRAARGSGPAEPKVRVAGDGALLLDCGTLDHALAVFASLAAARESGELDVGELVPAAETVLVYGGEAASPRRFTMRLGKLLREHAGSAGRAGEEAETVIPVTYDGGDLEEVAQLTSMSVDQVINRHLAADYTVAFTGFAPGFAYLSGGDDALSVPRRQSPRPRIPAGSVGLAGPFSGVYPRESPGGWQLIGHTPRAMWDLDRERPAALVPGARVRFSAERGQLSIGEPQESARSAVDTEPEGGRPVLEVTEPGLQTLVEDAGRPGFAAFGVSPSGAADRGTLASANRLVGNAESLPVLELGHGGFAAEVLTTSVLALAGAPRSGRIEGPFGSREVVTGRPFRVDPGERMQLDAPERGLRTVLALRGGVRAPLALGSASRDTLAGLGPEPLAAGDKVLAGDAPTTAVGLPEPPAAELPVPGEETVLSIVPGPRDDWFGEEGLRSLTETSWEVTPHSDRVGVRLAGEVLKRSADYRDRELPSEGTVTGALQVPPDGQPVLFLADRPLTGGYPVIGVVHGRDLDLAAQLPPGARVRFTTTHLSTHPSTSLSTTEENER</sequence>
<feature type="domain" description="Carboxyltransferase" evidence="6">
    <location>
        <begin position="273"/>
        <end position="558"/>
    </location>
</feature>
<dbReference type="GO" id="GO:0016829">
    <property type="term" value="F:lyase activity"/>
    <property type="evidence" value="ECO:0007669"/>
    <property type="project" value="UniProtKB-KW"/>
</dbReference>
<keyword evidence="7" id="KW-0456">Lyase</keyword>
<dbReference type="OrthoDB" id="9768696at2"/>
<dbReference type="Proteomes" id="UP000325957">
    <property type="component" value="Unassembled WGS sequence"/>
</dbReference>
<evidence type="ECO:0000256" key="1">
    <source>
        <dbReference type="ARBA" id="ARBA00022741"/>
    </source>
</evidence>
<dbReference type="Gene3D" id="3.30.1360.40">
    <property type="match status" value="1"/>
</dbReference>
<dbReference type="InterPro" id="IPR003778">
    <property type="entry name" value="CT_A_B"/>
</dbReference>
<dbReference type="Gene3D" id="2.40.100.10">
    <property type="entry name" value="Cyclophilin-like"/>
    <property type="match status" value="2"/>
</dbReference>
<dbReference type="InterPro" id="IPR052708">
    <property type="entry name" value="PxpC"/>
</dbReference>